<dbReference type="InterPro" id="IPR040079">
    <property type="entry name" value="Glutathione_S-Trfase"/>
</dbReference>
<evidence type="ECO:0000313" key="4">
    <source>
        <dbReference type="Proteomes" id="UP000749646"/>
    </source>
</evidence>
<organism evidence="3 4">
    <name type="scientific">Modicella reniformis</name>
    <dbReference type="NCBI Taxonomy" id="1440133"/>
    <lineage>
        <taxon>Eukaryota</taxon>
        <taxon>Fungi</taxon>
        <taxon>Fungi incertae sedis</taxon>
        <taxon>Mucoromycota</taxon>
        <taxon>Mortierellomycotina</taxon>
        <taxon>Mortierellomycetes</taxon>
        <taxon>Mortierellales</taxon>
        <taxon>Mortierellaceae</taxon>
        <taxon>Modicella</taxon>
    </lineage>
</organism>
<evidence type="ECO:0008006" key="5">
    <source>
        <dbReference type="Google" id="ProtNLM"/>
    </source>
</evidence>
<name>A0A9P6IYU0_9FUNG</name>
<dbReference type="InterPro" id="IPR050213">
    <property type="entry name" value="GST_superfamily"/>
</dbReference>
<dbReference type="PROSITE" id="PS50405">
    <property type="entry name" value="GST_CTER"/>
    <property type="match status" value="1"/>
</dbReference>
<accession>A0A9P6IYU0</accession>
<proteinExistence type="predicted"/>
<dbReference type="InterPro" id="IPR010987">
    <property type="entry name" value="Glutathione-S-Trfase_C-like"/>
</dbReference>
<sequence>MVQYHEYFDPAQAAAFNELSTKRDSTFELTYWGFHGLGKVENVIITDETWGSKKPLAPFGLVPTFKETSSNGKTVIQIAESDAIERYLAKKFGLFGDNAFEETVINTFLSHTNSAITDLFARYYHYSKEDRESKKEAVINATALPWLQHHERHLTANGSNGHYVGDKLSLADLKASYVIKALLPIIGEDTVTEAKTPALWRLKTTIDKIPTLAAWRATKEYRAFDDLNRELLGY</sequence>
<dbReference type="InterPro" id="IPR004046">
    <property type="entry name" value="GST_C"/>
</dbReference>
<dbReference type="InterPro" id="IPR036249">
    <property type="entry name" value="Thioredoxin-like_sf"/>
</dbReference>
<dbReference type="PANTHER" id="PTHR11571">
    <property type="entry name" value="GLUTATHIONE S-TRANSFERASE"/>
    <property type="match status" value="1"/>
</dbReference>
<dbReference type="AlphaFoldDB" id="A0A9P6IYU0"/>
<dbReference type="GO" id="GO:0004364">
    <property type="term" value="F:glutathione transferase activity"/>
    <property type="evidence" value="ECO:0007669"/>
    <property type="project" value="TreeGrafter"/>
</dbReference>
<protein>
    <recommendedName>
        <fullName evidence="5">Glutathione S-transferase</fullName>
    </recommendedName>
</protein>
<dbReference type="PROSITE" id="PS50404">
    <property type="entry name" value="GST_NTER"/>
    <property type="match status" value="1"/>
</dbReference>
<dbReference type="Gene3D" id="1.20.1050.10">
    <property type="match status" value="1"/>
</dbReference>
<feature type="domain" description="GST N-terminal" evidence="1">
    <location>
        <begin position="1"/>
        <end position="96"/>
    </location>
</feature>
<comment type="caution">
    <text evidence="3">The sequence shown here is derived from an EMBL/GenBank/DDBJ whole genome shotgun (WGS) entry which is preliminary data.</text>
</comment>
<dbReference type="SFLD" id="SFLDS00019">
    <property type="entry name" value="Glutathione_Transferase_(cytos"/>
    <property type="match status" value="1"/>
</dbReference>
<dbReference type="Proteomes" id="UP000749646">
    <property type="component" value="Unassembled WGS sequence"/>
</dbReference>
<dbReference type="OrthoDB" id="414243at2759"/>
<dbReference type="SUPFAM" id="SSF47616">
    <property type="entry name" value="GST C-terminal domain-like"/>
    <property type="match status" value="1"/>
</dbReference>
<dbReference type="SUPFAM" id="SSF52833">
    <property type="entry name" value="Thioredoxin-like"/>
    <property type="match status" value="1"/>
</dbReference>
<dbReference type="InterPro" id="IPR036282">
    <property type="entry name" value="Glutathione-S-Trfase_C_sf"/>
</dbReference>
<reference evidence="3" key="1">
    <citation type="journal article" date="2020" name="Fungal Divers.">
        <title>Resolving the Mortierellaceae phylogeny through synthesis of multi-gene phylogenetics and phylogenomics.</title>
        <authorList>
            <person name="Vandepol N."/>
            <person name="Liber J."/>
            <person name="Desiro A."/>
            <person name="Na H."/>
            <person name="Kennedy M."/>
            <person name="Barry K."/>
            <person name="Grigoriev I.V."/>
            <person name="Miller A.N."/>
            <person name="O'Donnell K."/>
            <person name="Stajich J.E."/>
            <person name="Bonito G."/>
        </authorList>
    </citation>
    <scope>NUCLEOTIDE SEQUENCE</scope>
    <source>
        <strain evidence="3">MES-2147</strain>
    </source>
</reference>
<dbReference type="Pfam" id="PF14497">
    <property type="entry name" value="GST_C_3"/>
    <property type="match status" value="1"/>
</dbReference>
<dbReference type="InterPro" id="IPR004045">
    <property type="entry name" value="Glutathione_S-Trfase_N"/>
</dbReference>
<evidence type="ECO:0000313" key="3">
    <source>
        <dbReference type="EMBL" id="KAF9954317.1"/>
    </source>
</evidence>
<evidence type="ECO:0000259" key="1">
    <source>
        <dbReference type="PROSITE" id="PS50404"/>
    </source>
</evidence>
<dbReference type="GO" id="GO:0006749">
    <property type="term" value="P:glutathione metabolic process"/>
    <property type="evidence" value="ECO:0007669"/>
    <property type="project" value="TreeGrafter"/>
</dbReference>
<dbReference type="Gene3D" id="3.40.30.10">
    <property type="entry name" value="Glutaredoxin"/>
    <property type="match status" value="1"/>
</dbReference>
<feature type="domain" description="GST C-terminal" evidence="2">
    <location>
        <begin position="98"/>
        <end position="227"/>
    </location>
</feature>
<dbReference type="EMBL" id="JAAAHW010006840">
    <property type="protein sequence ID" value="KAF9954317.1"/>
    <property type="molecule type" value="Genomic_DNA"/>
</dbReference>
<gene>
    <name evidence="3" type="ORF">BGZ65_004133</name>
</gene>
<dbReference type="PANTHER" id="PTHR11571:SF150">
    <property type="entry name" value="GLUTATHIONE S-TRANSFERASE"/>
    <property type="match status" value="1"/>
</dbReference>
<evidence type="ECO:0000259" key="2">
    <source>
        <dbReference type="PROSITE" id="PS50405"/>
    </source>
</evidence>
<keyword evidence="4" id="KW-1185">Reference proteome</keyword>